<evidence type="ECO:0000313" key="3">
    <source>
        <dbReference type="WBParaSite" id="PgB13_g058_t01"/>
    </source>
</evidence>
<accession>A0A914ZQ58</accession>
<keyword evidence="2" id="KW-1185">Reference proteome</keyword>
<proteinExistence type="predicted"/>
<organism evidence="2 3">
    <name type="scientific">Parascaris univalens</name>
    <name type="common">Nematode worm</name>
    <dbReference type="NCBI Taxonomy" id="6257"/>
    <lineage>
        <taxon>Eukaryota</taxon>
        <taxon>Metazoa</taxon>
        <taxon>Ecdysozoa</taxon>
        <taxon>Nematoda</taxon>
        <taxon>Chromadorea</taxon>
        <taxon>Rhabditida</taxon>
        <taxon>Spirurina</taxon>
        <taxon>Ascaridomorpha</taxon>
        <taxon>Ascaridoidea</taxon>
        <taxon>Ascarididae</taxon>
        <taxon>Parascaris</taxon>
    </lineage>
</organism>
<protein>
    <submittedName>
        <fullName evidence="3">Uncharacterized protein</fullName>
    </submittedName>
</protein>
<evidence type="ECO:0000256" key="1">
    <source>
        <dbReference type="SAM" id="MobiDB-lite"/>
    </source>
</evidence>
<feature type="compositionally biased region" description="Polar residues" evidence="1">
    <location>
        <begin position="167"/>
        <end position="212"/>
    </location>
</feature>
<feature type="compositionally biased region" description="Polar residues" evidence="1">
    <location>
        <begin position="38"/>
        <end position="48"/>
    </location>
</feature>
<reference evidence="3" key="1">
    <citation type="submission" date="2022-11" db="UniProtKB">
        <authorList>
            <consortium name="WormBaseParasite"/>
        </authorList>
    </citation>
    <scope>IDENTIFICATION</scope>
</reference>
<feature type="region of interest" description="Disordered" evidence="1">
    <location>
        <begin position="33"/>
        <end position="58"/>
    </location>
</feature>
<feature type="compositionally biased region" description="Polar residues" evidence="1">
    <location>
        <begin position="144"/>
        <end position="157"/>
    </location>
</feature>
<dbReference type="AlphaFoldDB" id="A0A914ZQ58"/>
<evidence type="ECO:0000313" key="2">
    <source>
        <dbReference type="Proteomes" id="UP000887569"/>
    </source>
</evidence>
<dbReference type="Proteomes" id="UP000887569">
    <property type="component" value="Unplaced"/>
</dbReference>
<name>A0A914ZQ58_PARUN</name>
<sequence>MSKINGAFFERVTFGTRRLPAWQRWEGISDRSDEKSRSLNSMESTSFVKSMPPNEDTLSHSYKKRIRHRGKVIYNEHRVRGDIAVNHTDNIHNCDAHFWEERKMHSGADLIADATYSQQESTISSSSDEGTMLSVESKKVGEQSLCSETGSPGNDTANPIERVLTADENNSIAGSDGNTASISSANTPPPLSTKNISRKGSNLLQPSSSVNDSKNKARLIIGEDDGDRQQILICNGHVDTVIFGPCTVKENKPHEEQSEELKYRMHKISENCTQVKELCALLLQLTSQLAVKVGTLENKIDLHR</sequence>
<dbReference type="WBParaSite" id="PgB13_g058_t01">
    <property type="protein sequence ID" value="PgB13_g058_t01"/>
    <property type="gene ID" value="PgB13_g058"/>
</dbReference>
<feature type="region of interest" description="Disordered" evidence="1">
    <location>
        <begin position="119"/>
        <end position="213"/>
    </location>
</feature>